<gene>
    <name evidence="2" type="ORF">VITFI_CDS0952</name>
</gene>
<dbReference type="SUPFAM" id="SSF52242">
    <property type="entry name" value="Cobalamin (vitamin B12)-binding domain"/>
    <property type="match status" value="1"/>
</dbReference>
<evidence type="ECO:0000259" key="1">
    <source>
        <dbReference type="PROSITE" id="PS51332"/>
    </source>
</evidence>
<feature type="domain" description="B12-binding" evidence="1">
    <location>
        <begin position="84"/>
        <end position="209"/>
    </location>
</feature>
<dbReference type="InterPro" id="IPR036594">
    <property type="entry name" value="Meth_synthase_dom"/>
</dbReference>
<dbReference type="GO" id="GO:0046872">
    <property type="term" value="F:metal ion binding"/>
    <property type="evidence" value="ECO:0007669"/>
    <property type="project" value="InterPro"/>
</dbReference>
<dbReference type="Proteomes" id="UP000199729">
    <property type="component" value="Chromosome"/>
</dbReference>
<name>A0A221KD24_VITFI</name>
<dbReference type="Pfam" id="PF02310">
    <property type="entry name" value="B12-binding"/>
    <property type="match status" value="1"/>
</dbReference>
<protein>
    <submittedName>
        <fullName evidence="2">Cobalamin-binding protein</fullName>
    </submittedName>
</protein>
<dbReference type="GO" id="GO:0031419">
    <property type="term" value="F:cobalamin binding"/>
    <property type="evidence" value="ECO:0007669"/>
    <property type="project" value="InterPro"/>
</dbReference>
<dbReference type="Gene3D" id="1.10.1240.10">
    <property type="entry name" value="Methionine synthase domain"/>
    <property type="match status" value="1"/>
</dbReference>
<dbReference type="InterPro" id="IPR003759">
    <property type="entry name" value="Cbl-bd_cap"/>
</dbReference>
<evidence type="ECO:0000313" key="3">
    <source>
        <dbReference type="Proteomes" id="UP000199729"/>
    </source>
</evidence>
<dbReference type="InterPro" id="IPR006158">
    <property type="entry name" value="Cobalamin-bd"/>
</dbReference>
<dbReference type="Pfam" id="PF02607">
    <property type="entry name" value="B12-binding_2"/>
    <property type="match status" value="1"/>
</dbReference>
<organism evidence="2 3">
    <name type="scientific">Vitreoscilla filiformis</name>
    <dbReference type="NCBI Taxonomy" id="63"/>
    <lineage>
        <taxon>Bacteria</taxon>
        <taxon>Pseudomonadati</taxon>
        <taxon>Pseudomonadota</taxon>
        <taxon>Betaproteobacteria</taxon>
        <taxon>Neisseriales</taxon>
        <taxon>Neisseriaceae</taxon>
        <taxon>Vitreoscilla</taxon>
    </lineage>
</organism>
<reference evidence="2 3" key="1">
    <citation type="submission" date="2017-07" db="EMBL/GenBank/DDBJ databases">
        <title>Complete Genome Sequence of the cosmetic ferment Vitreoscilla filiformis (ATCC15551).</title>
        <authorList>
            <person name="Contreras S."/>
            <person name="Sagory-Zalkind P."/>
            <person name="Blanquart H."/>
            <person name="Iltis A."/>
            <person name="Morand S.C."/>
        </authorList>
    </citation>
    <scope>NUCLEOTIDE SEQUENCE [LARGE SCALE GENOMIC DNA]</scope>
    <source>
        <strain evidence="2 3">ATCC 15551</strain>
    </source>
</reference>
<accession>A0A221KD24</accession>
<dbReference type="AlphaFoldDB" id="A0A221KD24"/>
<dbReference type="Gene3D" id="3.40.50.280">
    <property type="entry name" value="Cobalamin-binding domain"/>
    <property type="match status" value="1"/>
</dbReference>
<dbReference type="InterPro" id="IPR036724">
    <property type="entry name" value="Cobalamin-bd_sf"/>
</dbReference>
<proteinExistence type="predicted"/>
<dbReference type="KEGG" id="vff:VITFI_CDS0952"/>
<dbReference type="EMBL" id="CP022423">
    <property type="protein sequence ID" value="ASM76730.1"/>
    <property type="molecule type" value="Genomic_DNA"/>
</dbReference>
<dbReference type="PROSITE" id="PS51332">
    <property type="entry name" value="B12_BINDING"/>
    <property type="match status" value="1"/>
</dbReference>
<keyword evidence="3" id="KW-1185">Reference proteome</keyword>
<sequence>MAPAMALLERHDGAGLRAHLHQAQARLGLAAWVQGVLAPLTQAVGSGWAQGQLSVHQEHLYSEVVQDVLRQAIRALPVPGPTARPRVLLTTLPGESHGLGLLMAEALLALEGAACISLGVQTPVDALVQAAHIHRADIVALSATACQPERNFGQALQTLRSQLPGSVALWLGGSATMTRRTWPAGCWPVSALADIGPRVQAWRLGAGLG</sequence>
<evidence type="ECO:0000313" key="2">
    <source>
        <dbReference type="EMBL" id="ASM76730.1"/>
    </source>
</evidence>